<dbReference type="Proteomes" id="UP001283361">
    <property type="component" value="Unassembled WGS sequence"/>
</dbReference>
<accession>A0AAE1AH76</accession>
<protein>
    <submittedName>
        <fullName evidence="1">Uncharacterized protein</fullName>
    </submittedName>
</protein>
<name>A0AAE1AH76_9GAST</name>
<keyword evidence="2" id="KW-1185">Reference proteome</keyword>
<proteinExistence type="predicted"/>
<sequence>MVGRGDDRSLCKDLLNCLRTHVARRRARRARNKCLVAVTWMILMCRRILRSRWSGQFMTEIRRLDYTERLLMTETRGDELRPLLEIDH</sequence>
<dbReference type="EMBL" id="JAWDGP010001825">
    <property type="protein sequence ID" value="KAK3787909.1"/>
    <property type="molecule type" value="Genomic_DNA"/>
</dbReference>
<evidence type="ECO:0000313" key="1">
    <source>
        <dbReference type="EMBL" id="KAK3787909.1"/>
    </source>
</evidence>
<evidence type="ECO:0000313" key="2">
    <source>
        <dbReference type="Proteomes" id="UP001283361"/>
    </source>
</evidence>
<reference evidence="1" key="1">
    <citation type="journal article" date="2023" name="G3 (Bethesda)">
        <title>A reference genome for the long-term kleptoplast-retaining sea slug Elysia crispata morphotype clarki.</title>
        <authorList>
            <person name="Eastman K.E."/>
            <person name="Pendleton A.L."/>
            <person name="Shaikh M.A."/>
            <person name="Suttiyut T."/>
            <person name="Ogas R."/>
            <person name="Tomko P."/>
            <person name="Gavelis G."/>
            <person name="Widhalm J.R."/>
            <person name="Wisecaver J.H."/>
        </authorList>
    </citation>
    <scope>NUCLEOTIDE SEQUENCE</scope>
    <source>
        <strain evidence="1">ECLA1</strain>
    </source>
</reference>
<gene>
    <name evidence="1" type="ORF">RRG08_008043</name>
</gene>
<organism evidence="1 2">
    <name type="scientific">Elysia crispata</name>
    <name type="common">lettuce slug</name>
    <dbReference type="NCBI Taxonomy" id="231223"/>
    <lineage>
        <taxon>Eukaryota</taxon>
        <taxon>Metazoa</taxon>
        <taxon>Spiralia</taxon>
        <taxon>Lophotrochozoa</taxon>
        <taxon>Mollusca</taxon>
        <taxon>Gastropoda</taxon>
        <taxon>Heterobranchia</taxon>
        <taxon>Euthyneura</taxon>
        <taxon>Panpulmonata</taxon>
        <taxon>Sacoglossa</taxon>
        <taxon>Placobranchoidea</taxon>
        <taxon>Plakobranchidae</taxon>
        <taxon>Elysia</taxon>
    </lineage>
</organism>
<comment type="caution">
    <text evidence="1">The sequence shown here is derived from an EMBL/GenBank/DDBJ whole genome shotgun (WGS) entry which is preliminary data.</text>
</comment>
<dbReference type="AlphaFoldDB" id="A0AAE1AH76"/>